<dbReference type="SUPFAM" id="SSF51905">
    <property type="entry name" value="FAD/NAD(P)-binding domain"/>
    <property type="match status" value="1"/>
</dbReference>
<dbReference type="GeneID" id="5411548"/>
<name>A7I651_METB6</name>
<dbReference type="eggNOG" id="arCOG01522">
    <property type="taxonomic scope" value="Archaea"/>
</dbReference>
<dbReference type="GO" id="GO:0016491">
    <property type="term" value="F:oxidoreductase activity"/>
    <property type="evidence" value="ECO:0007669"/>
    <property type="project" value="InterPro"/>
</dbReference>
<dbReference type="AlphaFoldDB" id="A7I651"/>
<dbReference type="RefSeq" id="WP_012106234.1">
    <property type="nucleotide sequence ID" value="NC_009712.1"/>
</dbReference>
<dbReference type="Gene3D" id="3.50.50.60">
    <property type="entry name" value="FAD/NAD(P)-binding domain"/>
    <property type="match status" value="1"/>
</dbReference>
<organism evidence="2 3">
    <name type="scientific">Methanoregula boonei (strain DSM 21154 / JCM 14090 / 6A8)</name>
    <dbReference type="NCBI Taxonomy" id="456442"/>
    <lineage>
        <taxon>Archaea</taxon>
        <taxon>Methanobacteriati</taxon>
        <taxon>Methanobacteriota</taxon>
        <taxon>Stenosarchaea group</taxon>
        <taxon>Methanomicrobia</taxon>
        <taxon>Methanomicrobiales</taxon>
        <taxon>Methanoregulaceae</taxon>
        <taxon>Methanoregula</taxon>
    </lineage>
</organism>
<protein>
    <submittedName>
        <fullName evidence="2">Amine oxidase</fullName>
    </submittedName>
</protein>
<proteinExistence type="predicted"/>
<dbReference type="OrthoDB" id="11867at2157"/>
<evidence type="ECO:0000313" key="2">
    <source>
        <dbReference type="EMBL" id="ABS55212.1"/>
    </source>
</evidence>
<feature type="domain" description="Amine oxidase" evidence="1">
    <location>
        <begin position="10"/>
        <end position="403"/>
    </location>
</feature>
<evidence type="ECO:0000313" key="3">
    <source>
        <dbReference type="Proteomes" id="UP000002408"/>
    </source>
</evidence>
<dbReference type="PANTHER" id="PTHR42923">
    <property type="entry name" value="PROTOPORPHYRINOGEN OXIDASE"/>
    <property type="match status" value="1"/>
</dbReference>
<dbReference type="Pfam" id="PF01593">
    <property type="entry name" value="Amino_oxidase"/>
    <property type="match status" value="1"/>
</dbReference>
<gene>
    <name evidence="2" type="ordered locus">Mboo_0694</name>
</gene>
<dbReference type="HOGENOM" id="CLU_051347_0_0_2"/>
<dbReference type="NCBIfam" id="NF005560">
    <property type="entry name" value="PRK07233.1"/>
    <property type="match status" value="1"/>
</dbReference>
<dbReference type="InterPro" id="IPR002937">
    <property type="entry name" value="Amino_oxidase"/>
</dbReference>
<keyword evidence="3" id="KW-1185">Reference proteome</keyword>
<reference evidence="3" key="1">
    <citation type="journal article" date="2015" name="Microbiology">
        <title>Genome of Methanoregula boonei 6A8 reveals adaptations to oligotrophic peatland environments.</title>
        <authorList>
            <person name="Braeuer S."/>
            <person name="Cadillo-Quiroz H."/>
            <person name="Kyrpides N."/>
            <person name="Woyke T."/>
            <person name="Goodwin L."/>
            <person name="Detter C."/>
            <person name="Podell S."/>
            <person name="Yavitt J.B."/>
            <person name="Zinder S.H."/>
        </authorList>
    </citation>
    <scope>NUCLEOTIDE SEQUENCE [LARGE SCALE GENOMIC DNA]</scope>
    <source>
        <strain evidence="3">DSM 21154 / JCM 14090 / 6A8</strain>
    </source>
</reference>
<evidence type="ECO:0000259" key="1">
    <source>
        <dbReference type="Pfam" id="PF01593"/>
    </source>
</evidence>
<dbReference type="InterPro" id="IPR050464">
    <property type="entry name" value="Zeta_carotene_desat/Oxidored"/>
</dbReference>
<dbReference type="KEGG" id="mbn:Mboo_0694"/>
<sequence length="409" mass="45866" precursor="true">MKIGILGGGLTGLVAAHALAGEHDVLLFEQMPYLGGCLSSYHIDDYWIERYYHHCFSGDKQLFSLLGELGLLEKLEWWSGSTGYFSGDTLYPLTTPLQILRWPELSLIDKTKLALLTHRAGKMDPLALDDIPAETFIIDNLGHRIYTSFFEPLLRSKFGKNRSKVSAAWLISRIAIRSNRGVHGERLGYLNGGFHQIIDQLEKSIGSKRGKINLQTPVTSLSKNGNRWNVNDEIVDAVVSTIPPQELGSLSGLTLPEIPYQGAACMTLGFERDVCRGVYWTNMKDEGPYGAVVAHTNLIPHERYGEHIAYLASYFSGSVPARLDQKMKEDFCLRFGLAEREIHWSRMAIDPWAGPVYTTGYRSLIPACEKHGIFLAGMFSEENYPERSIEGSVRAGNRIAKCIQERTHR</sequence>
<accession>A7I651</accession>
<dbReference type="InterPro" id="IPR036188">
    <property type="entry name" value="FAD/NAD-bd_sf"/>
</dbReference>
<dbReference type="PANTHER" id="PTHR42923:SF3">
    <property type="entry name" value="PROTOPORPHYRINOGEN OXIDASE"/>
    <property type="match status" value="1"/>
</dbReference>
<dbReference type="STRING" id="456442.Mboo_0694"/>
<dbReference type="Proteomes" id="UP000002408">
    <property type="component" value="Chromosome"/>
</dbReference>
<dbReference type="EMBL" id="CP000780">
    <property type="protein sequence ID" value="ABS55212.1"/>
    <property type="molecule type" value="Genomic_DNA"/>
</dbReference>